<keyword evidence="2" id="KW-1185">Reference proteome</keyword>
<protein>
    <submittedName>
        <fullName evidence="1">Uncharacterized protein</fullName>
    </submittedName>
</protein>
<dbReference type="EMBL" id="JAEPRB010000138">
    <property type="protein sequence ID" value="KAG2220528.1"/>
    <property type="molecule type" value="Genomic_DNA"/>
</dbReference>
<evidence type="ECO:0000313" key="1">
    <source>
        <dbReference type="EMBL" id="KAG2220528.1"/>
    </source>
</evidence>
<dbReference type="AlphaFoldDB" id="A0A8H7S2Z7"/>
<dbReference type="OrthoDB" id="2268802at2759"/>
<reference evidence="1 2" key="1">
    <citation type="submission" date="2020-12" db="EMBL/GenBank/DDBJ databases">
        <title>Metabolic potential, ecology and presence of endohyphal bacteria is reflected in genomic diversity of Mucoromycotina.</title>
        <authorList>
            <person name="Muszewska A."/>
            <person name="Okrasinska A."/>
            <person name="Steczkiewicz K."/>
            <person name="Drgas O."/>
            <person name="Orlowska M."/>
            <person name="Perlinska-Lenart U."/>
            <person name="Aleksandrzak-Piekarczyk T."/>
            <person name="Szatraj K."/>
            <person name="Zielenkiewicz U."/>
            <person name="Pilsyk S."/>
            <person name="Malc E."/>
            <person name="Mieczkowski P."/>
            <person name="Kruszewska J.S."/>
            <person name="Biernat P."/>
            <person name="Pawlowska J."/>
        </authorList>
    </citation>
    <scope>NUCLEOTIDE SEQUENCE [LARGE SCALE GENOMIC DNA]</scope>
    <source>
        <strain evidence="1 2">CBS 142.35</strain>
    </source>
</reference>
<sequence length="190" mass="22268">MLTKAATELKIDNKQNVDDPNWGTIMQQNDQCYHIFSIISNIPILQNIKCFRFGSKFSFSELEIGLHELYKATQHYERTTLLTKSVVKQLSLSQEDRDSIDQTYMSMDPHKRWEIEPGVFVEDRMYEYRKSQNHEHASHSFILDLGDVCWKTVFTDAQLKKLEETNVPPLAQPPQAMKKIIEKVQKRGEF</sequence>
<evidence type="ECO:0000313" key="2">
    <source>
        <dbReference type="Proteomes" id="UP000646827"/>
    </source>
</evidence>
<comment type="caution">
    <text evidence="1">The sequence shown here is derived from an EMBL/GenBank/DDBJ whole genome shotgun (WGS) entry which is preliminary data.</text>
</comment>
<dbReference type="Proteomes" id="UP000646827">
    <property type="component" value="Unassembled WGS sequence"/>
</dbReference>
<gene>
    <name evidence="1" type="ORF">INT45_000939</name>
</gene>
<accession>A0A8H7S2Z7</accession>
<organism evidence="1 2">
    <name type="scientific">Circinella minor</name>
    <dbReference type="NCBI Taxonomy" id="1195481"/>
    <lineage>
        <taxon>Eukaryota</taxon>
        <taxon>Fungi</taxon>
        <taxon>Fungi incertae sedis</taxon>
        <taxon>Mucoromycota</taxon>
        <taxon>Mucoromycotina</taxon>
        <taxon>Mucoromycetes</taxon>
        <taxon>Mucorales</taxon>
        <taxon>Lichtheimiaceae</taxon>
        <taxon>Circinella</taxon>
    </lineage>
</organism>
<proteinExistence type="predicted"/>
<name>A0A8H7S2Z7_9FUNG</name>